<protein>
    <submittedName>
        <fullName evidence="2">Iron-containing redox enzyme family protein</fullName>
    </submittedName>
</protein>
<accession>A0ABV0JC84</accession>
<dbReference type="SUPFAM" id="SSF48613">
    <property type="entry name" value="Heme oxygenase-like"/>
    <property type="match status" value="1"/>
</dbReference>
<organism evidence="2 3">
    <name type="scientific">Trichocoleus desertorum GB2-A4</name>
    <dbReference type="NCBI Taxonomy" id="2933944"/>
    <lineage>
        <taxon>Bacteria</taxon>
        <taxon>Bacillati</taxon>
        <taxon>Cyanobacteriota</taxon>
        <taxon>Cyanophyceae</taxon>
        <taxon>Leptolyngbyales</taxon>
        <taxon>Trichocoleusaceae</taxon>
        <taxon>Trichocoleus</taxon>
    </lineage>
</organism>
<dbReference type="Pfam" id="PF14518">
    <property type="entry name" value="Haem_oxygenas_2"/>
    <property type="match status" value="1"/>
</dbReference>
<name>A0ABV0JC84_9CYAN</name>
<sequence>MLELPTKLSTLSSLIPSAPILVCEDLIQFTTLDAAVAQVAAAYDFQRHPYFCWMVAPATSREAFCNSQLPFRFAVESFSQALAAVLARIPSLEMRLAIAENVAEEHGHGDRWRSHKYTFQQYLQALGATSTGLTKPCPTSVLAFNQAILNYCLTQPAEVGAAMLGMIEYLYVGISAAIARTLTQRAWVAPGSQSHYAVHEKLDTEHAHDLLQLASPGWQDARSRLSLAQALLLGAHYFWSLYADLLPSL</sequence>
<dbReference type="Gene3D" id="1.20.910.10">
    <property type="entry name" value="Heme oxygenase-like"/>
    <property type="match status" value="1"/>
</dbReference>
<dbReference type="InterPro" id="IPR039068">
    <property type="entry name" value="PqqC-like"/>
</dbReference>
<keyword evidence="1" id="KW-0560">Oxidoreductase</keyword>
<dbReference type="PANTHER" id="PTHR40279:SF3">
    <property type="entry name" value="4-AMINOBENZOATE SYNTHASE"/>
    <property type="match status" value="1"/>
</dbReference>
<evidence type="ECO:0000313" key="2">
    <source>
        <dbReference type="EMBL" id="MEP0819402.1"/>
    </source>
</evidence>
<dbReference type="SMART" id="SM01236">
    <property type="entry name" value="Haem_oxygenase_2"/>
    <property type="match status" value="1"/>
</dbReference>
<evidence type="ECO:0000313" key="3">
    <source>
        <dbReference type="Proteomes" id="UP001464891"/>
    </source>
</evidence>
<dbReference type="InterPro" id="IPR016084">
    <property type="entry name" value="Haem_Oase-like_multi-hlx"/>
</dbReference>
<keyword evidence="3" id="KW-1185">Reference proteome</keyword>
<evidence type="ECO:0000256" key="1">
    <source>
        <dbReference type="ARBA" id="ARBA00023002"/>
    </source>
</evidence>
<gene>
    <name evidence="2" type="ORF">NC998_20080</name>
</gene>
<dbReference type="RefSeq" id="WP_190440102.1">
    <property type="nucleotide sequence ID" value="NZ_JAMPKM010000014.1"/>
</dbReference>
<dbReference type="PANTHER" id="PTHR40279">
    <property type="entry name" value="PQQC-LIKE PROTEIN"/>
    <property type="match status" value="1"/>
</dbReference>
<proteinExistence type="predicted"/>
<dbReference type="EMBL" id="JAMPKM010000014">
    <property type="protein sequence ID" value="MEP0819402.1"/>
    <property type="molecule type" value="Genomic_DNA"/>
</dbReference>
<comment type="caution">
    <text evidence="2">The sequence shown here is derived from an EMBL/GenBank/DDBJ whole genome shotgun (WGS) entry which is preliminary data.</text>
</comment>
<dbReference type="Proteomes" id="UP001464891">
    <property type="component" value="Unassembled WGS sequence"/>
</dbReference>
<reference evidence="2 3" key="1">
    <citation type="submission" date="2022-04" db="EMBL/GenBank/DDBJ databases">
        <title>Positive selection, recombination, and allopatry shape intraspecific diversity of widespread and dominant cyanobacteria.</title>
        <authorList>
            <person name="Wei J."/>
            <person name="Shu W."/>
            <person name="Hu C."/>
        </authorList>
    </citation>
    <scope>NUCLEOTIDE SEQUENCE [LARGE SCALE GENOMIC DNA]</scope>
    <source>
        <strain evidence="2 3">GB2-A4</strain>
    </source>
</reference>